<feature type="region of interest" description="Disordered" evidence="13">
    <location>
        <begin position="527"/>
        <end position="601"/>
    </location>
</feature>
<feature type="repeat" description="TPR" evidence="12">
    <location>
        <begin position="373"/>
        <end position="406"/>
    </location>
</feature>
<feature type="region of interest" description="Disordered" evidence="13">
    <location>
        <begin position="693"/>
        <end position="732"/>
    </location>
</feature>
<keyword evidence="9" id="KW-0408">Iron</keyword>
<protein>
    <recommendedName>
        <fullName evidence="14">JmjC domain-containing protein</fullName>
    </recommendedName>
</protein>
<evidence type="ECO:0000313" key="15">
    <source>
        <dbReference type="EMBL" id="JAP56164.1"/>
    </source>
</evidence>
<evidence type="ECO:0000256" key="12">
    <source>
        <dbReference type="PROSITE-ProRule" id="PRU00339"/>
    </source>
</evidence>
<comment type="similarity">
    <text evidence="11">Belongs to the UTX family.</text>
</comment>
<feature type="region of interest" description="Disordered" evidence="13">
    <location>
        <begin position="781"/>
        <end position="819"/>
    </location>
</feature>
<dbReference type="Pfam" id="PF21326">
    <property type="entry name" value="KDM6_GATAL"/>
    <property type="match status" value="1"/>
</dbReference>
<evidence type="ECO:0000259" key="14">
    <source>
        <dbReference type="PROSITE" id="PS51184"/>
    </source>
</evidence>
<dbReference type="Pfam" id="PF21322">
    <property type="entry name" value="KDM6_C-hel"/>
    <property type="match status" value="1"/>
</dbReference>
<feature type="region of interest" description="Disordered" evidence="13">
    <location>
        <begin position="1068"/>
        <end position="1166"/>
    </location>
</feature>
<dbReference type="InterPro" id="IPR048560">
    <property type="entry name" value="KDM6A_B-like_GATAL"/>
</dbReference>
<dbReference type="InterPro" id="IPR051630">
    <property type="entry name" value="Corepressor-Demethylase"/>
</dbReference>
<dbReference type="InterPro" id="IPR048562">
    <property type="entry name" value="KDM6A_B-like_C-hel"/>
</dbReference>
<dbReference type="Gene3D" id="1.25.40.10">
    <property type="entry name" value="Tetratricopeptide repeat domain"/>
    <property type="match status" value="2"/>
</dbReference>
<evidence type="ECO:0000256" key="2">
    <source>
        <dbReference type="ARBA" id="ARBA00004123"/>
    </source>
</evidence>
<dbReference type="Gene3D" id="1.20.58.1370">
    <property type="match status" value="1"/>
</dbReference>
<comment type="cofactor">
    <cofactor evidence="1">
        <name>Fe(2+)</name>
        <dbReference type="ChEBI" id="CHEBI:29033"/>
    </cofactor>
</comment>
<dbReference type="GO" id="GO:0010468">
    <property type="term" value="P:regulation of gene expression"/>
    <property type="evidence" value="ECO:0007669"/>
    <property type="project" value="TreeGrafter"/>
</dbReference>
<evidence type="ECO:0000256" key="5">
    <source>
        <dbReference type="ARBA" id="ARBA00022833"/>
    </source>
</evidence>
<dbReference type="EMBL" id="GEEE01007061">
    <property type="protein sequence ID" value="JAP56164.1"/>
    <property type="molecule type" value="Transcribed_RNA"/>
</dbReference>
<evidence type="ECO:0000256" key="4">
    <source>
        <dbReference type="ARBA" id="ARBA00022723"/>
    </source>
</evidence>
<keyword evidence="12" id="KW-0802">TPR repeat</keyword>
<dbReference type="GO" id="GO:0071558">
    <property type="term" value="F:histone H3K27me2/H3K27me3 demethylase activity"/>
    <property type="evidence" value="ECO:0007669"/>
    <property type="project" value="TreeGrafter"/>
</dbReference>
<reference evidence="15" key="1">
    <citation type="submission" date="2016-01" db="EMBL/GenBank/DDBJ databases">
        <title>Reference transcriptome for the parasite Schistocephalus solidus: insights into the molecular evolution of parasitism.</title>
        <authorList>
            <person name="Hebert F.O."/>
            <person name="Grambauer S."/>
            <person name="Barber I."/>
            <person name="Landry C.R."/>
            <person name="Aubin-Horth N."/>
        </authorList>
    </citation>
    <scope>NUCLEOTIDE SEQUENCE</scope>
</reference>
<feature type="domain" description="JmjC" evidence="14">
    <location>
        <begin position="1190"/>
        <end position="1353"/>
    </location>
</feature>
<keyword evidence="3" id="KW-0597">Phosphoprotein</keyword>
<dbReference type="InterPro" id="IPR019734">
    <property type="entry name" value="TPR_rpt"/>
</dbReference>
<dbReference type="GO" id="GO:0031490">
    <property type="term" value="F:chromatin DNA binding"/>
    <property type="evidence" value="ECO:0007669"/>
    <property type="project" value="TreeGrafter"/>
</dbReference>
<evidence type="ECO:0000256" key="1">
    <source>
        <dbReference type="ARBA" id="ARBA00001954"/>
    </source>
</evidence>
<dbReference type="GO" id="GO:0000978">
    <property type="term" value="F:RNA polymerase II cis-regulatory region sequence-specific DNA binding"/>
    <property type="evidence" value="ECO:0007669"/>
    <property type="project" value="TreeGrafter"/>
</dbReference>
<dbReference type="Pfam" id="PF13181">
    <property type="entry name" value="TPR_8"/>
    <property type="match status" value="1"/>
</dbReference>
<evidence type="ECO:0000256" key="11">
    <source>
        <dbReference type="ARBA" id="ARBA00034483"/>
    </source>
</evidence>
<name>A0A0X3PWK3_SCHSO</name>
<dbReference type="Gene3D" id="2.60.120.650">
    <property type="entry name" value="Cupin"/>
    <property type="match status" value="1"/>
</dbReference>
<evidence type="ECO:0000256" key="8">
    <source>
        <dbReference type="ARBA" id="ARBA00023002"/>
    </source>
</evidence>
<feature type="compositionally biased region" description="Acidic residues" evidence="13">
    <location>
        <begin position="553"/>
        <end position="565"/>
    </location>
</feature>
<dbReference type="Pfam" id="PF02373">
    <property type="entry name" value="JmjC"/>
    <property type="match status" value="1"/>
</dbReference>
<feature type="compositionally biased region" description="Polar residues" evidence="13">
    <location>
        <begin position="696"/>
        <end position="723"/>
    </location>
</feature>
<dbReference type="PROSITE" id="PS50293">
    <property type="entry name" value="TPR_REGION"/>
    <property type="match status" value="1"/>
</dbReference>
<accession>A0A0X3PWK3</accession>
<dbReference type="SUPFAM" id="SSF51197">
    <property type="entry name" value="Clavaminate synthase-like"/>
    <property type="match status" value="1"/>
</dbReference>
<dbReference type="GO" id="GO:0046872">
    <property type="term" value="F:metal ion binding"/>
    <property type="evidence" value="ECO:0007669"/>
    <property type="project" value="UniProtKB-KW"/>
</dbReference>
<feature type="compositionally biased region" description="Polar residues" evidence="13">
    <location>
        <begin position="568"/>
        <end position="581"/>
    </location>
</feature>
<evidence type="ECO:0000256" key="3">
    <source>
        <dbReference type="ARBA" id="ARBA00022553"/>
    </source>
</evidence>
<keyword evidence="4" id="KW-0479">Metal-binding</keyword>
<dbReference type="InterPro" id="IPR046941">
    <property type="entry name" value="KDM6_GATAL_sf"/>
</dbReference>
<dbReference type="PROSITE" id="PS50005">
    <property type="entry name" value="TPR"/>
    <property type="match status" value="1"/>
</dbReference>
<keyword evidence="5" id="KW-0862">Zinc</keyword>
<dbReference type="Gene3D" id="2.10.110.20">
    <property type="match status" value="1"/>
</dbReference>
<dbReference type="GO" id="GO:0044666">
    <property type="term" value="C:MLL3/4 complex"/>
    <property type="evidence" value="ECO:0007669"/>
    <property type="project" value="TreeGrafter"/>
</dbReference>
<dbReference type="PROSITE" id="PS51184">
    <property type="entry name" value="JMJC"/>
    <property type="match status" value="1"/>
</dbReference>
<dbReference type="InterPro" id="IPR011990">
    <property type="entry name" value="TPR-like_helical_dom_sf"/>
</dbReference>
<dbReference type="PANTHER" id="PTHR14017">
    <property type="entry name" value="LYSINE-SPECIFIC DEMETHYLASE"/>
    <property type="match status" value="1"/>
</dbReference>
<evidence type="ECO:0000256" key="13">
    <source>
        <dbReference type="SAM" id="MobiDB-lite"/>
    </source>
</evidence>
<evidence type="ECO:0000256" key="6">
    <source>
        <dbReference type="ARBA" id="ARBA00022853"/>
    </source>
</evidence>
<organism evidence="15">
    <name type="scientific">Schistocephalus solidus</name>
    <name type="common">Tapeworm</name>
    <dbReference type="NCBI Taxonomy" id="70667"/>
    <lineage>
        <taxon>Eukaryota</taxon>
        <taxon>Metazoa</taxon>
        <taxon>Spiralia</taxon>
        <taxon>Lophotrochozoa</taxon>
        <taxon>Platyhelminthes</taxon>
        <taxon>Cestoda</taxon>
        <taxon>Eucestoda</taxon>
        <taxon>Diphyllobothriidea</taxon>
        <taxon>Diphyllobothriidae</taxon>
        <taxon>Schistocephalus</taxon>
    </lineage>
</organism>
<proteinExistence type="inferred from homology"/>
<dbReference type="PANTHER" id="PTHR14017:SF1">
    <property type="entry name" value="LD02225P"/>
    <property type="match status" value="1"/>
</dbReference>
<keyword evidence="6" id="KW-0156">Chromatin regulator</keyword>
<feature type="compositionally biased region" description="Low complexity" evidence="13">
    <location>
        <begin position="784"/>
        <end position="800"/>
    </location>
</feature>
<evidence type="ECO:0000256" key="10">
    <source>
        <dbReference type="ARBA" id="ARBA00023242"/>
    </source>
</evidence>
<comment type="subcellular location">
    <subcellularLocation>
        <location evidence="2">Nucleus</location>
    </subcellularLocation>
</comment>
<evidence type="ECO:0000256" key="7">
    <source>
        <dbReference type="ARBA" id="ARBA00022964"/>
    </source>
</evidence>
<sequence>MLNANDECINFTEDEVEKLTVLDSLEFGFLRSESTDIRPLLEKAVFCFDSIIAQTVYKLEQARAAEEQKVLTKLESEKDSTSVTEIRLRIYNKYVACLEKRINPRIYLYLGHYQLLLNFYDDALSAYLKYESLADEKAKRDVAFLYGLALCCFHFNAFNRVIKLFQQILYLQPSFPRRKEIHIRLGYIYKLRKELDKSIRNFRQALTDTSPGTWGPLEIRFQIGHLLEVCGKAKPAKAAYEQILEAAKSETSAAVRHLCLRQLAWLYQTGSTSPKPPGQNEDNTSDRDRAVQLLQQALELDNSNGKTWYLLGRCQAAVNRVQEAFSAYRSSIDKTEASADTWCSIGVLYQEQNQPMDALQAYFCAVQLDKCHVTAWVNLGTLYESMHQYKEALKCYSNAVNADKHNQIKPQVKNRLATLQQLLSRLPEKVLSICGADGAGGGSGTGGTPGSSPSKLPTVDDAWKLPIPFELTQRQMQFMLQEASRSQCSAFSQQQQQQANGEAGGVAGAGRWSALLSVNYNRQRQQQQLSHVTVKPEEENVGCEVNGDPSVGDAEEEQGPEEVLDDATVSTDGTDPNTSSEGQDRKSIANSPPVSPPSSSDLMTLRSLLIRGSDMSAQQRRQLAGLQAKGQRFLTHRKRHYEEAEAEMEETVAVAAGHHHSRRRHHLRGSATALLSLKSADLTANAAPAVSVAAPESTQPPLGVGLTSQAGTASGSPDRQNSVDLFAGDDLPNEEVEDGLCAGQLPDEDLAFLTDDILAQLNGPESSANLDLMEMALFSTSNDQQRPPSSVGSVPSQPRSCGPSASSIPSAVEAATGPTDTVDEAAPSADVGSAVMKCDDLRLTNSPAVPTELPSIDTGISSKLMTEATAVASESPKLVTVKALLTRPLFIPESPTALLDISMSAKQIVDAVSGLGRLWGGPRWCSLLPEGSPLPTAPEKPYPPPATNVESSLFPPTPCVYLNNRKDATSPELARYCLSQPVVVIRGLAACLRLDLGLFSTKSLVEANPDQKIEVRTQKLQPPDENKNASGETVWFVDSPRSLSTIAKFAAYQATSFTEALRDEKLANAGPGSGTGSGLSTPLAATNRPSGAGVGEAGLTGLKRDAEGTVLPSSSAGTPEDIKRPHPHAGLVTTPDSTSKIKASQSGQKKQSVSSGGGGGGGGGGGSDCGQFRNKVIRFGTNCDLSDERKWFPQLHELTKLPTFFRVTSASNMLSHVGYPLLGMNTVQLYMKVPGSRTPGHQENNCFCSVNINIGPGDCEWFAVPEQYWGAVYRLVELHGVDYFTGAWWPDLEELRRERIPLYRFIQRPGDLVWINSGSVHWVQAIGWCNNIAYNVGPLTARQYQLALERYEFNRLCGIKSIVPLMHLSWQIAKNMKVADRNFFELVRHTLMRTIIDSLLIQDFLEQLAIPVKRHGKQLDDIAHSCHDCEIEVFNFLFVTAQDKKFFVRCLHCARRIDPELRSFTVLFEYYISELSEIYDNFQLRTQPITAFSVGK</sequence>
<gene>
    <name evidence="15" type="ORF">TR117420</name>
</gene>
<dbReference type="SMART" id="SM00028">
    <property type="entry name" value="TPR"/>
    <property type="match status" value="7"/>
</dbReference>
<feature type="compositionally biased region" description="Gly residues" evidence="13">
    <location>
        <begin position="1155"/>
        <end position="1166"/>
    </location>
</feature>
<keyword evidence="7" id="KW-0223">Dioxygenase</keyword>
<dbReference type="SUPFAM" id="SSF48452">
    <property type="entry name" value="TPR-like"/>
    <property type="match status" value="1"/>
</dbReference>
<evidence type="ECO:0000256" key="9">
    <source>
        <dbReference type="ARBA" id="ARBA00023004"/>
    </source>
</evidence>
<keyword evidence="10" id="KW-0539">Nucleus</keyword>
<dbReference type="SMART" id="SM00558">
    <property type="entry name" value="JmjC"/>
    <property type="match status" value="1"/>
</dbReference>
<keyword evidence="8" id="KW-0560">Oxidoreductase</keyword>
<dbReference type="InterPro" id="IPR003347">
    <property type="entry name" value="JmjC_dom"/>
</dbReference>
<feature type="compositionally biased region" description="Low complexity" evidence="13">
    <location>
        <begin position="1140"/>
        <end position="1154"/>
    </location>
</feature>